<proteinExistence type="predicted"/>
<evidence type="ECO:0000256" key="4">
    <source>
        <dbReference type="ARBA" id="ARBA00023014"/>
    </source>
</evidence>
<dbReference type="GO" id="GO:0046872">
    <property type="term" value="F:metal ion binding"/>
    <property type="evidence" value="ECO:0007669"/>
    <property type="project" value="UniProtKB-KW"/>
</dbReference>
<evidence type="ECO:0000256" key="1">
    <source>
        <dbReference type="ARBA" id="ARBA00022714"/>
    </source>
</evidence>
<gene>
    <name evidence="6" type="ORF">DSM104443_02691</name>
</gene>
<dbReference type="GO" id="GO:0051537">
    <property type="term" value="F:2 iron, 2 sulfur cluster binding"/>
    <property type="evidence" value="ECO:0007669"/>
    <property type="project" value="UniProtKB-KW"/>
</dbReference>
<feature type="domain" description="Rieske" evidence="5">
    <location>
        <begin position="65"/>
        <end position="180"/>
    </location>
</feature>
<keyword evidence="7" id="KW-1185">Reference proteome</keyword>
<evidence type="ECO:0000259" key="5">
    <source>
        <dbReference type="PROSITE" id="PS51296"/>
    </source>
</evidence>
<evidence type="ECO:0000256" key="2">
    <source>
        <dbReference type="ARBA" id="ARBA00022723"/>
    </source>
</evidence>
<keyword evidence="2" id="KW-0479">Metal-binding</keyword>
<keyword evidence="4" id="KW-0411">Iron-sulfur</keyword>
<evidence type="ECO:0000256" key="3">
    <source>
        <dbReference type="ARBA" id="ARBA00023004"/>
    </source>
</evidence>
<accession>A0A6M4GX91</accession>
<organism evidence="6 7">
    <name type="scientific">Usitatibacter rugosus</name>
    <dbReference type="NCBI Taxonomy" id="2732067"/>
    <lineage>
        <taxon>Bacteria</taxon>
        <taxon>Pseudomonadati</taxon>
        <taxon>Pseudomonadota</taxon>
        <taxon>Betaproteobacteria</taxon>
        <taxon>Nitrosomonadales</taxon>
        <taxon>Usitatibacteraceae</taxon>
        <taxon>Usitatibacter</taxon>
    </lineage>
</organism>
<dbReference type="InterPro" id="IPR017941">
    <property type="entry name" value="Rieske_2Fe-2S"/>
</dbReference>
<dbReference type="PROSITE" id="PS51296">
    <property type="entry name" value="RIESKE"/>
    <property type="match status" value="1"/>
</dbReference>
<dbReference type="InterPro" id="IPR036922">
    <property type="entry name" value="Rieske_2Fe-2S_sf"/>
</dbReference>
<dbReference type="Gene3D" id="2.102.10.10">
    <property type="entry name" value="Rieske [2Fe-2S] iron-sulphur domain"/>
    <property type="match status" value="1"/>
</dbReference>
<sequence>MERRDFVGLCTASAAALSLPGAGHAATLTARNYRRAKLVDERGQPLRVAALKTGVTYVFDYPFASTPCFLIRLDKPAPGGVELRTESGSTYRWEGGIGPGKAVVAYSAICAHKLTYPTRQVSFIGYRDAPSPVAGPGKVITCCSDRSVYDPAAGARVVSGPAPQPLATILLEHDAKADEVFAVGTFGGEMFTEFFKKFEFRLQLEMGNRVRSEVDRTATVKELATYSAQWAQC</sequence>
<name>A0A6M4GX91_9PROT</name>
<protein>
    <recommendedName>
        <fullName evidence="5">Rieske domain-containing protein</fullName>
    </recommendedName>
</protein>
<dbReference type="Proteomes" id="UP000501534">
    <property type="component" value="Chromosome"/>
</dbReference>
<reference evidence="6 7" key="1">
    <citation type="submission" date="2020-04" db="EMBL/GenBank/DDBJ databases">
        <title>Usitatibacter rugosus gen. nov., sp. nov. and Usitatibacter palustris sp. nov., novel members of Usitatibacteraceae fam. nov. within the order Nitrosomonadales isolated from soil.</title>
        <authorList>
            <person name="Huber K.J."/>
            <person name="Neumann-Schaal M."/>
            <person name="Geppert A."/>
            <person name="Luckner M."/>
            <person name="Wanner G."/>
            <person name="Overmann J."/>
        </authorList>
    </citation>
    <scope>NUCLEOTIDE SEQUENCE [LARGE SCALE GENOMIC DNA]</scope>
    <source>
        <strain evidence="6 7">0125_3</strain>
    </source>
</reference>
<keyword evidence="3" id="KW-0408">Iron</keyword>
<dbReference type="EMBL" id="CP053069">
    <property type="protein sequence ID" value="QJR11612.1"/>
    <property type="molecule type" value="Genomic_DNA"/>
</dbReference>
<dbReference type="SUPFAM" id="SSF50022">
    <property type="entry name" value="ISP domain"/>
    <property type="match status" value="1"/>
</dbReference>
<dbReference type="KEGG" id="uru:DSM104443_02691"/>
<evidence type="ECO:0000313" key="6">
    <source>
        <dbReference type="EMBL" id="QJR11612.1"/>
    </source>
</evidence>
<keyword evidence="1" id="KW-0001">2Fe-2S</keyword>
<evidence type="ECO:0000313" key="7">
    <source>
        <dbReference type="Proteomes" id="UP000501534"/>
    </source>
</evidence>
<dbReference type="AlphaFoldDB" id="A0A6M4GX91"/>
<dbReference type="RefSeq" id="WP_171093094.1">
    <property type="nucleotide sequence ID" value="NZ_CP053069.1"/>
</dbReference>